<dbReference type="InterPro" id="IPR042095">
    <property type="entry name" value="SUMF_sf"/>
</dbReference>
<dbReference type="SMART" id="SM00220">
    <property type="entry name" value="S_TKc"/>
    <property type="match status" value="1"/>
</dbReference>
<keyword evidence="2" id="KW-0808">Transferase</keyword>
<keyword evidence="3" id="KW-0547">Nucleotide-binding</keyword>
<evidence type="ECO:0000256" key="5">
    <source>
        <dbReference type="ARBA" id="ARBA00022840"/>
    </source>
</evidence>
<feature type="domain" description="Protein kinase" evidence="6">
    <location>
        <begin position="124"/>
        <end position="411"/>
    </location>
</feature>
<organism evidence="7 8">
    <name type="scientific">Gemmata massiliana</name>
    <dbReference type="NCBI Taxonomy" id="1210884"/>
    <lineage>
        <taxon>Bacteria</taxon>
        <taxon>Pseudomonadati</taxon>
        <taxon>Planctomycetota</taxon>
        <taxon>Planctomycetia</taxon>
        <taxon>Gemmatales</taxon>
        <taxon>Gemmataceae</taxon>
        <taxon>Gemmata</taxon>
    </lineage>
</organism>
<dbReference type="RefSeq" id="WP_162672166.1">
    <property type="nucleotide sequence ID" value="NZ_LR593886.1"/>
</dbReference>
<dbReference type="Gene3D" id="3.90.1580.10">
    <property type="entry name" value="paralog of FGE (formylglycine-generating enzyme)"/>
    <property type="match status" value="1"/>
</dbReference>
<keyword evidence="5" id="KW-0067">ATP-binding</keyword>
<dbReference type="InterPro" id="IPR011009">
    <property type="entry name" value="Kinase-like_dom_sf"/>
</dbReference>
<dbReference type="KEGG" id="gms:SOIL9_81900"/>
<evidence type="ECO:0000259" key="6">
    <source>
        <dbReference type="PROSITE" id="PS50011"/>
    </source>
</evidence>
<dbReference type="InterPro" id="IPR050660">
    <property type="entry name" value="NEK_Ser/Thr_kinase"/>
</dbReference>
<dbReference type="InterPro" id="IPR005532">
    <property type="entry name" value="SUMF_dom"/>
</dbReference>
<evidence type="ECO:0000256" key="2">
    <source>
        <dbReference type="ARBA" id="ARBA00022679"/>
    </source>
</evidence>
<dbReference type="PANTHER" id="PTHR43671">
    <property type="entry name" value="SERINE/THREONINE-PROTEIN KINASE NEK"/>
    <property type="match status" value="1"/>
</dbReference>
<proteinExistence type="predicted"/>
<evidence type="ECO:0000256" key="1">
    <source>
        <dbReference type="ARBA" id="ARBA00012513"/>
    </source>
</evidence>
<dbReference type="PANTHER" id="PTHR43671:SF13">
    <property type="entry name" value="SERINE_THREONINE-PROTEIN KINASE NEK2"/>
    <property type="match status" value="1"/>
</dbReference>
<dbReference type="InterPro" id="IPR008271">
    <property type="entry name" value="Ser/Thr_kinase_AS"/>
</dbReference>
<dbReference type="PROSITE" id="PS50011">
    <property type="entry name" value="PROTEIN_KINASE_DOM"/>
    <property type="match status" value="1"/>
</dbReference>
<reference evidence="7 8" key="1">
    <citation type="submission" date="2019-05" db="EMBL/GenBank/DDBJ databases">
        <authorList>
            <consortium name="Science for Life Laboratories"/>
        </authorList>
    </citation>
    <scope>NUCLEOTIDE SEQUENCE [LARGE SCALE GENOMIC DNA]</scope>
    <source>
        <strain evidence="7">Soil9</strain>
    </source>
</reference>
<gene>
    <name evidence="7" type="ORF">SOIL9_81900</name>
</gene>
<keyword evidence="8" id="KW-1185">Reference proteome</keyword>
<name>A0A6P2DFA0_9BACT</name>
<dbReference type="SUPFAM" id="SSF56436">
    <property type="entry name" value="C-type lectin-like"/>
    <property type="match status" value="1"/>
</dbReference>
<dbReference type="InterPro" id="IPR000719">
    <property type="entry name" value="Prot_kinase_dom"/>
</dbReference>
<dbReference type="Pfam" id="PF13271">
    <property type="entry name" value="DUF4062"/>
    <property type="match status" value="1"/>
</dbReference>
<evidence type="ECO:0000313" key="7">
    <source>
        <dbReference type="EMBL" id="VTS00420.1"/>
    </source>
</evidence>
<dbReference type="InterPro" id="IPR025139">
    <property type="entry name" value="DUF4062"/>
</dbReference>
<dbReference type="Pfam" id="PF00069">
    <property type="entry name" value="Pkinase"/>
    <property type="match status" value="1"/>
</dbReference>
<evidence type="ECO:0000256" key="3">
    <source>
        <dbReference type="ARBA" id="ARBA00022741"/>
    </source>
</evidence>
<protein>
    <recommendedName>
        <fullName evidence="1">non-specific serine/threonine protein kinase</fullName>
        <ecNumber evidence="1">2.7.11.1</ecNumber>
    </recommendedName>
</protein>
<sequence length="1434" mass="160472">MPGPQDSPPAGGSGRFPNPLLAQMVFEATWDLLTRWQNGQPIPAEAYRADFGDALFSHQDVAPRLVAAEMRARFELFPALATGPTLRSAAPLLDLFGCRRSQPAPYPYFAPPRAGGEIGWLDKFRVIREVGRGGLGIVFRAFNTKTLIEKNRPRALKILIPEGDLTKSRQRLEAEADSLRAIRHDHVVAFYNAETVIHTEVGEIDYLEMEYVYGPSLEDLVTHFLQTDGCAVPVRLAVELIRQAAAGLDGIHTHAQRFIHRDLKPSNLLLEWRPDSPPSSSPWRVRLCDFGLVRAAGRPRITSETSIAGTRVYMAPEQLRPGPGRPVSAKSDVFALGVILYELVVGRHPFWAGTITQTDENIARLRYTHPREANRSVDIPEGLDTLIRAMLAEHPTKRPDAATVRDRLAAIAAPGAGAPPNRERAPRAIRRPTDSASAPMKVYVSSVAKELMPFRRAVVEAIRAASDRYVVFPAQEYTEAFAFPVEECQKWIEQCHVYVGLFGFDYGPILKEDSVSLLEREYRASLDWKLTPLLFMSERPHWDPHSSVEWQALGASPILALRSELKTARAILFSDSREALAAQVLAALSTLLLPEEVASAPDSPGPSDMDWSRRALENYHKKVCARFTFYNEAHPDAPENDPSRQGLPFLTSQQLFTLKPGVDAKEALHPERFRAARLAGDDRSGEPPTPDAQYWEELDREALIASLTGDAKGRRIAFTTDAGLGKTRNLAWLEHECQSRGSGWVFSLLASEALPLHQLVSRRLTERVLAANNTHLDETRAAAILEGARTDGAITLIVDGLDQTKTVGWLKDLLDPTAGWDRCHVVVAGRPFALESHWEDLFTAPIWQYVQVGELNRKQQEQLLGERRFGAVPEEARSILSTPRVLECIRGIDEKELPTLRTVADVYWTAVRYMLVRALRPHPGGKIDREDERRYLQILGALAFAMYAETESDGNGNLRPNLDRILAGDDLLDFLYGPRDGKRSVLERLQPIIPNYDKERFKNDLKTLSTLNAAVSHGWLDSDGLGTNAQPLLWRNASLQEFFAAYWVCRWDASDASLLGAWVVNPHSGENRAFYWLWRYASEMPEDVIWPDRKKSPSDAWVTAMTPLYVAPADKDGLPIRSPEFLYRSWLRPGAEGFVDPMAHSKKGREVRATFLAEFPKILGEAGSERQRIARELTGGGAFIPLIGRPGDTASFMMGSADDPLAQADETPRHEVKLSAFALHRYCVRNIAFELYDPGHRNVRWATGEQHPLVAATGSGADDRCPAVNVSWYDAWCFAQWLGAIEIGGKRYRVALPSEAQWEYACRAGTETRYWSGSEEADLASVARYRKNSDNRTHAVDEDRSRNPWGVFQIHGNVWEWCTDWYLASFYSSKEDSFQDPVNFAPASARVLRGGSWYSFGWLCRSAYRGRSEPGDRSRRIGFRLAAVPVVGAE</sequence>
<dbReference type="GO" id="GO:0004674">
    <property type="term" value="F:protein serine/threonine kinase activity"/>
    <property type="evidence" value="ECO:0007669"/>
    <property type="project" value="UniProtKB-EC"/>
</dbReference>
<dbReference type="Pfam" id="PF03781">
    <property type="entry name" value="FGE-sulfatase"/>
    <property type="match status" value="1"/>
</dbReference>
<dbReference type="EMBL" id="LR593886">
    <property type="protein sequence ID" value="VTS00420.1"/>
    <property type="molecule type" value="Genomic_DNA"/>
</dbReference>
<dbReference type="InterPro" id="IPR016187">
    <property type="entry name" value="CTDL_fold"/>
</dbReference>
<dbReference type="Gene3D" id="1.10.510.10">
    <property type="entry name" value="Transferase(Phosphotransferase) domain 1"/>
    <property type="match status" value="1"/>
</dbReference>
<dbReference type="Gene3D" id="3.30.200.20">
    <property type="entry name" value="Phosphorylase Kinase, domain 1"/>
    <property type="match status" value="1"/>
</dbReference>
<keyword evidence="4 7" id="KW-0418">Kinase</keyword>
<evidence type="ECO:0000313" key="8">
    <source>
        <dbReference type="Proteomes" id="UP000464178"/>
    </source>
</evidence>
<evidence type="ECO:0000256" key="4">
    <source>
        <dbReference type="ARBA" id="ARBA00022777"/>
    </source>
</evidence>
<accession>A0A6P2DFA0</accession>
<dbReference type="CDD" id="cd14014">
    <property type="entry name" value="STKc_PknB_like"/>
    <property type="match status" value="1"/>
</dbReference>
<dbReference type="GO" id="GO:0005524">
    <property type="term" value="F:ATP binding"/>
    <property type="evidence" value="ECO:0007669"/>
    <property type="project" value="UniProtKB-KW"/>
</dbReference>
<dbReference type="PROSITE" id="PS00108">
    <property type="entry name" value="PROTEIN_KINASE_ST"/>
    <property type="match status" value="1"/>
</dbReference>
<dbReference type="SUPFAM" id="SSF56112">
    <property type="entry name" value="Protein kinase-like (PK-like)"/>
    <property type="match status" value="1"/>
</dbReference>
<dbReference type="Proteomes" id="UP000464178">
    <property type="component" value="Chromosome"/>
</dbReference>
<dbReference type="EC" id="2.7.11.1" evidence="1"/>